<feature type="compositionally biased region" description="Polar residues" evidence="1">
    <location>
        <begin position="453"/>
        <end position="478"/>
    </location>
</feature>
<feature type="compositionally biased region" description="Basic residues" evidence="1">
    <location>
        <begin position="240"/>
        <end position="253"/>
    </location>
</feature>
<feature type="compositionally biased region" description="Basic and acidic residues" evidence="1">
    <location>
        <begin position="428"/>
        <end position="452"/>
    </location>
</feature>
<comment type="caution">
    <text evidence="2">The sequence shown here is derived from an EMBL/GenBank/DDBJ whole genome shotgun (WGS) entry which is preliminary data.</text>
</comment>
<feature type="compositionally biased region" description="Low complexity" evidence="1">
    <location>
        <begin position="204"/>
        <end position="219"/>
    </location>
</feature>
<feature type="region of interest" description="Disordered" evidence="1">
    <location>
        <begin position="13"/>
        <end position="53"/>
    </location>
</feature>
<gene>
    <name evidence="2" type="ORF">FALBO_6561</name>
</gene>
<dbReference type="OrthoDB" id="5099460at2759"/>
<dbReference type="AlphaFoldDB" id="A0A8H4LD28"/>
<protein>
    <submittedName>
        <fullName evidence="2">Uncharacterized protein</fullName>
    </submittedName>
</protein>
<organism evidence="2 3">
    <name type="scientific">Fusarium albosuccineum</name>
    <dbReference type="NCBI Taxonomy" id="1237068"/>
    <lineage>
        <taxon>Eukaryota</taxon>
        <taxon>Fungi</taxon>
        <taxon>Dikarya</taxon>
        <taxon>Ascomycota</taxon>
        <taxon>Pezizomycotina</taxon>
        <taxon>Sordariomycetes</taxon>
        <taxon>Hypocreomycetidae</taxon>
        <taxon>Hypocreales</taxon>
        <taxon>Nectriaceae</taxon>
        <taxon>Fusarium</taxon>
        <taxon>Fusarium decemcellulare species complex</taxon>
    </lineage>
</organism>
<feature type="region of interest" description="Disordered" evidence="1">
    <location>
        <begin position="411"/>
        <end position="499"/>
    </location>
</feature>
<evidence type="ECO:0000313" key="2">
    <source>
        <dbReference type="EMBL" id="KAF4466581.1"/>
    </source>
</evidence>
<feature type="region of interest" description="Disordered" evidence="1">
    <location>
        <begin position="77"/>
        <end position="168"/>
    </location>
</feature>
<reference evidence="2 3" key="1">
    <citation type="submission" date="2020-01" db="EMBL/GenBank/DDBJ databases">
        <title>Identification and distribution of gene clusters putatively required for synthesis of sphingolipid metabolism inhibitors in phylogenetically diverse species of the filamentous fungus Fusarium.</title>
        <authorList>
            <person name="Kim H.-S."/>
            <person name="Busman M."/>
            <person name="Brown D.W."/>
            <person name="Divon H."/>
            <person name="Uhlig S."/>
            <person name="Proctor R.H."/>
        </authorList>
    </citation>
    <scope>NUCLEOTIDE SEQUENCE [LARGE SCALE GENOMIC DNA]</scope>
    <source>
        <strain evidence="2 3">NRRL 20459</strain>
    </source>
</reference>
<accession>A0A8H4LD28</accession>
<dbReference type="Proteomes" id="UP000554235">
    <property type="component" value="Unassembled WGS sequence"/>
</dbReference>
<name>A0A8H4LD28_9HYPO</name>
<dbReference type="EMBL" id="JAADYS010000854">
    <property type="protein sequence ID" value="KAF4466581.1"/>
    <property type="molecule type" value="Genomic_DNA"/>
</dbReference>
<proteinExistence type="predicted"/>
<feature type="compositionally biased region" description="Polar residues" evidence="1">
    <location>
        <begin position="114"/>
        <end position="129"/>
    </location>
</feature>
<evidence type="ECO:0000313" key="3">
    <source>
        <dbReference type="Proteomes" id="UP000554235"/>
    </source>
</evidence>
<feature type="region of interest" description="Disordered" evidence="1">
    <location>
        <begin position="195"/>
        <end position="258"/>
    </location>
</feature>
<keyword evidence="3" id="KW-1185">Reference proteome</keyword>
<feature type="compositionally biased region" description="Acidic residues" evidence="1">
    <location>
        <begin position="131"/>
        <end position="140"/>
    </location>
</feature>
<feature type="compositionally biased region" description="Polar residues" evidence="1">
    <location>
        <begin position="411"/>
        <end position="427"/>
    </location>
</feature>
<dbReference type="PANTHER" id="PTHR38166">
    <property type="entry name" value="C2H2-TYPE DOMAIN-CONTAINING PROTEIN-RELATED"/>
    <property type="match status" value="1"/>
</dbReference>
<dbReference type="PANTHER" id="PTHR38166:SF1">
    <property type="entry name" value="C2H2-TYPE DOMAIN-CONTAINING PROTEIN"/>
    <property type="match status" value="1"/>
</dbReference>
<evidence type="ECO:0000256" key="1">
    <source>
        <dbReference type="SAM" id="MobiDB-lite"/>
    </source>
</evidence>
<sequence length="541" mass="61044">MAWKPSDMVEFMRHDGGPIEKGYMDQGYTEAEGAGAEPTTTGHGPDDRGKARSSCFLDDNLSSSFSLGQGSQLAEMVTRTQSTVAPWRERDPSSDLDSTDIGIRTPAESEDSPLTDSPGSGTVMITPSVNDDMDGLDIDTSEDRSPSTFTLDTPSSADSTGSSSDDLLERPWFHHNMRRILRSLLQQWTGIRMRTHGDSDEYPGGSQLRQQTSSQQQGWRGRGKRAQQNDGVDQEDVPAKPKRRKQAQKRHDHQRFACTFPKKDLKQYQSCAKFGFTRIRDVKQHIHRNHCNDVDDALRSRLRQRSSRGRSREEQWYEIFDQLFPEHSPRPITPYNDFTLSECPQYQSHDSPNGVSIDEALYIPREYLTGEGAGILQQELVQDPVFQGLNADDIRLALSRGLTRLLEGLDQRQQQRSANRTDQTISHQHLESENRGLEQRLDNHESVRRVNRLDTNSSNDDGSRNTRPVQGHSDSLPTDEQFGGLQDEPGFDWMAGGEETEWDSGFWDPSLLAGDNWDYISDEYSLGQSSSTMPSNESHDS</sequence>
<feature type="compositionally biased region" description="Low complexity" evidence="1">
    <location>
        <begin position="152"/>
        <end position="165"/>
    </location>
</feature>